<feature type="compositionally biased region" description="Low complexity" evidence="6">
    <location>
        <begin position="134"/>
        <end position="152"/>
    </location>
</feature>
<dbReference type="GO" id="GO:0070628">
    <property type="term" value="F:proteasome binding"/>
    <property type="evidence" value="ECO:0007669"/>
    <property type="project" value="TreeGrafter"/>
</dbReference>
<dbReference type="PANTHER" id="PTHR12225">
    <property type="entry name" value="ADHESION REGULATING MOLECULE 1 110 KDA CELL MEMBRANE GLYCOPROTEIN"/>
    <property type="match status" value="1"/>
</dbReference>
<feature type="region of interest" description="Disordered" evidence="6">
    <location>
        <begin position="132"/>
        <end position="174"/>
    </location>
</feature>
<evidence type="ECO:0000256" key="1">
    <source>
        <dbReference type="ARBA" id="ARBA00004123"/>
    </source>
</evidence>
<dbReference type="Pfam" id="PF16550">
    <property type="entry name" value="RPN13_C"/>
    <property type="match status" value="1"/>
</dbReference>
<dbReference type="Pfam" id="PF04683">
    <property type="entry name" value="Rpn13_ADRM1_Pru"/>
    <property type="match status" value="1"/>
</dbReference>
<proteinExistence type="predicted"/>
<dbReference type="AlphaFoldDB" id="A0AAV5GX20"/>
<dbReference type="InterPro" id="IPR044868">
    <property type="entry name" value="Rpn13/ADRM1_Pru"/>
</dbReference>
<evidence type="ECO:0000256" key="6">
    <source>
        <dbReference type="SAM" id="MobiDB-lite"/>
    </source>
</evidence>
<keyword evidence="10" id="KW-1185">Reference proteome</keyword>
<dbReference type="Gene3D" id="1.10.2020.20">
    <property type="match status" value="1"/>
</dbReference>
<dbReference type="PANTHER" id="PTHR12225:SF0">
    <property type="entry name" value="PROTEASOMAL UBIQUITIN RECEPTOR ADRM1"/>
    <property type="match status" value="1"/>
</dbReference>
<keyword evidence="5" id="KW-0539">Nucleus</keyword>
<dbReference type="PROSITE" id="PS51917">
    <property type="entry name" value="PRU"/>
    <property type="match status" value="1"/>
</dbReference>
<feature type="region of interest" description="Disordered" evidence="6">
    <location>
        <begin position="311"/>
        <end position="333"/>
    </location>
</feature>
<protein>
    <recommendedName>
        <fullName evidence="11">Proteasome complex subunit Rpn13 ubiquitin receptor-domain-containing protein</fullName>
    </recommendedName>
</protein>
<dbReference type="InterPro" id="IPR044867">
    <property type="entry name" value="DEUBAD_dom"/>
</dbReference>
<evidence type="ECO:0000313" key="9">
    <source>
        <dbReference type="EMBL" id="GJN94510.1"/>
    </source>
</evidence>
<dbReference type="GO" id="GO:0005634">
    <property type="term" value="C:nucleus"/>
    <property type="evidence" value="ECO:0007669"/>
    <property type="project" value="UniProtKB-SubCell"/>
</dbReference>
<accession>A0AAV5GX20</accession>
<evidence type="ECO:0000256" key="3">
    <source>
        <dbReference type="ARBA" id="ARBA00022490"/>
    </source>
</evidence>
<feature type="domain" description="Pru" evidence="8">
    <location>
        <begin position="1"/>
        <end position="112"/>
    </location>
</feature>
<dbReference type="GO" id="GO:0005737">
    <property type="term" value="C:cytoplasm"/>
    <property type="evidence" value="ECO:0007669"/>
    <property type="project" value="UniProtKB-SubCell"/>
</dbReference>
<evidence type="ECO:0000256" key="5">
    <source>
        <dbReference type="ARBA" id="ARBA00023242"/>
    </source>
</evidence>
<evidence type="ECO:0000256" key="2">
    <source>
        <dbReference type="ARBA" id="ARBA00004496"/>
    </source>
</evidence>
<gene>
    <name evidence="9" type="ORF">Rhopal_007592-T1</name>
</gene>
<dbReference type="InterPro" id="IPR038108">
    <property type="entry name" value="RPN13_DEUBAD_sf"/>
</dbReference>
<feature type="region of interest" description="Disordered" evidence="6">
    <location>
        <begin position="243"/>
        <end position="263"/>
    </location>
</feature>
<dbReference type="InterPro" id="IPR006773">
    <property type="entry name" value="Rpn13/ADRM1"/>
</dbReference>
<keyword evidence="3" id="KW-0963">Cytoplasm</keyword>
<dbReference type="InterPro" id="IPR032368">
    <property type="entry name" value="RPN13_DEUBAD"/>
</dbReference>
<dbReference type="GO" id="GO:0008541">
    <property type="term" value="C:proteasome regulatory particle, lid subcomplex"/>
    <property type="evidence" value="ECO:0007669"/>
    <property type="project" value="TreeGrafter"/>
</dbReference>
<sequence length="333" mass="34649">MSAPLLQFKAGRCERQGDSNTVTPQPGRGLVYLQEEDGLLHFYYKDLDANAVVDDLIIFPGDATFERATDRVHVLKFSSSSARHFFWHQDLDLASDEFARRGDRVNELIGAEGPHDAGDMDVEATPAADDVFMSDAPSTSAAPPLASSSAAPFETPAPPRTEPSTAPGAPKKALGNAEQMAQLQNILASLGGGAGGGARGAMGGSAAPEFALADVLPAPVATSLLSSLPPSSLSHLSSFLPASPTTLPTSSPSAQQSSLARALRSPEYRRALAALDRALRTGATGPLVQGLGMRERAALGTEEFLEEVQRMADEEKKAREEGGEGAEGAGGAA</sequence>
<keyword evidence="4" id="KW-0647">Proteasome</keyword>
<evidence type="ECO:0008006" key="11">
    <source>
        <dbReference type="Google" id="ProtNLM"/>
    </source>
</evidence>
<dbReference type="EMBL" id="BQKY01000017">
    <property type="protein sequence ID" value="GJN94510.1"/>
    <property type="molecule type" value="Genomic_DNA"/>
</dbReference>
<name>A0AAV5GX20_9BASI</name>
<organism evidence="9 10">
    <name type="scientific">Rhodotorula paludigena</name>
    <dbReference type="NCBI Taxonomy" id="86838"/>
    <lineage>
        <taxon>Eukaryota</taxon>
        <taxon>Fungi</taxon>
        <taxon>Dikarya</taxon>
        <taxon>Basidiomycota</taxon>
        <taxon>Pucciniomycotina</taxon>
        <taxon>Microbotryomycetes</taxon>
        <taxon>Sporidiobolales</taxon>
        <taxon>Sporidiobolaceae</taxon>
        <taxon>Rhodotorula</taxon>
    </lineage>
</organism>
<feature type="domain" description="DEUBAD" evidence="7">
    <location>
        <begin position="203"/>
        <end position="318"/>
    </location>
</feature>
<feature type="compositionally biased region" description="Basic and acidic residues" evidence="6">
    <location>
        <begin position="311"/>
        <end position="322"/>
    </location>
</feature>
<reference evidence="9 10" key="1">
    <citation type="submission" date="2021-12" db="EMBL/GenBank/DDBJ databases">
        <title>High titer production of polyol ester of fatty acids by Rhodotorula paludigena BS15 towards product separation-free biomass refinery.</title>
        <authorList>
            <person name="Mano J."/>
            <person name="Ono H."/>
            <person name="Tanaka T."/>
            <person name="Naito K."/>
            <person name="Sushida H."/>
            <person name="Ike M."/>
            <person name="Tokuyasu K."/>
            <person name="Kitaoka M."/>
        </authorList>
    </citation>
    <scope>NUCLEOTIDE SEQUENCE [LARGE SCALE GENOMIC DNA]</scope>
    <source>
        <strain evidence="9 10">BS15</strain>
    </source>
</reference>
<evidence type="ECO:0000313" key="10">
    <source>
        <dbReference type="Proteomes" id="UP001342314"/>
    </source>
</evidence>
<dbReference type="Gene3D" id="2.30.29.70">
    <property type="entry name" value="Proteasomal ubiquitin receptor Rpn13/ADRM1"/>
    <property type="match status" value="1"/>
</dbReference>
<dbReference type="GO" id="GO:0061133">
    <property type="term" value="F:endopeptidase activator activity"/>
    <property type="evidence" value="ECO:0007669"/>
    <property type="project" value="TreeGrafter"/>
</dbReference>
<evidence type="ECO:0000259" key="8">
    <source>
        <dbReference type="PROSITE" id="PS51917"/>
    </source>
</evidence>
<dbReference type="InterPro" id="IPR038633">
    <property type="entry name" value="Rpn13/ADRM1_Pru_sf"/>
</dbReference>
<dbReference type="PROSITE" id="PS51916">
    <property type="entry name" value="DEUBAD"/>
    <property type="match status" value="1"/>
</dbReference>
<dbReference type="Proteomes" id="UP001342314">
    <property type="component" value="Unassembled WGS sequence"/>
</dbReference>
<evidence type="ECO:0000259" key="7">
    <source>
        <dbReference type="PROSITE" id="PS51916"/>
    </source>
</evidence>
<evidence type="ECO:0000256" key="4">
    <source>
        <dbReference type="ARBA" id="ARBA00022942"/>
    </source>
</evidence>
<comment type="subcellular location">
    <subcellularLocation>
        <location evidence="2">Cytoplasm</location>
    </subcellularLocation>
    <subcellularLocation>
        <location evidence="1">Nucleus</location>
    </subcellularLocation>
</comment>
<comment type="caution">
    <text evidence="9">The sequence shown here is derived from an EMBL/GenBank/DDBJ whole genome shotgun (WGS) entry which is preliminary data.</text>
</comment>